<dbReference type="AlphaFoldDB" id="A0A4Y2Q3W9"/>
<dbReference type="EMBL" id="BGPR01012880">
    <property type="protein sequence ID" value="GBN58161.1"/>
    <property type="molecule type" value="Genomic_DNA"/>
</dbReference>
<sequence>MPDLANLSKVNEKDNFLFQVKEGEPYEVEVRDFGIPEETNQLQTPNLMKFRGPPARNEFWWYNLTRPSTSKPPNSHNINRFQTSKYTSRVNELQNLSPGAIQATIPERGEDELLMNDFWLNNSKEKQPLTNTTPHAWNAIKNLIDARSRNVSEIYNFLKPPRLTETSIRDYEFNNPLINIASDEKNQEYEQFNLHYEQDKNSFRDLNMFPENIPTYRKNKKPESFIPDSEKNINFSKVLNNLSENYSVEDENKEQPKEFISDYKSNNDLFEETHHDQDKNFFQDFNIYPENIPTYRKNQEHEGFPPDSEKNLNFLQDFNILSERSSAEEETKDQPEGFILDSKPNKGIFQGIDIFSERILADRNNKEQIKKFKNFPESIDFDRKNKNSVPLKEIDFHNEDNIPHKQKFGLQGKASTVASGFNNLIGLLLKEETKYSSKDKNEEKNNRNNSSDIYQEKFQNNLFKEFPEVNKNVVDYNDISEKDPTKEQGTPFLQIFNPYIRENSKNLTTESSSQQKEEDLLLKLLNAAKQKDAGNMKINNKKKFVEIKELSTKVPEEIKNDLDNCYCFVQLRIAVDWHRRGGNLKII</sequence>
<comment type="caution">
    <text evidence="1">The sequence shown here is derived from an EMBL/GenBank/DDBJ whole genome shotgun (WGS) entry which is preliminary data.</text>
</comment>
<reference evidence="1 2" key="1">
    <citation type="journal article" date="2019" name="Sci. Rep.">
        <title>Orb-weaving spider Araneus ventricosus genome elucidates the spidroin gene catalogue.</title>
        <authorList>
            <person name="Kono N."/>
            <person name="Nakamura H."/>
            <person name="Ohtoshi R."/>
            <person name="Moran D.A.P."/>
            <person name="Shinohara A."/>
            <person name="Yoshida Y."/>
            <person name="Fujiwara M."/>
            <person name="Mori M."/>
            <person name="Tomita M."/>
            <person name="Arakawa K."/>
        </authorList>
    </citation>
    <scope>NUCLEOTIDE SEQUENCE [LARGE SCALE GENOMIC DNA]</scope>
</reference>
<protein>
    <submittedName>
        <fullName evidence="1">Uncharacterized protein</fullName>
    </submittedName>
</protein>
<evidence type="ECO:0000313" key="1">
    <source>
        <dbReference type="EMBL" id="GBN58161.1"/>
    </source>
</evidence>
<evidence type="ECO:0000313" key="2">
    <source>
        <dbReference type="Proteomes" id="UP000499080"/>
    </source>
</evidence>
<gene>
    <name evidence="1" type="ORF">AVEN_94197_1</name>
</gene>
<dbReference type="Proteomes" id="UP000499080">
    <property type="component" value="Unassembled WGS sequence"/>
</dbReference>
<name>A0A4Y2Q3W9_ARAVE</name>
<proteinExistence type="predicted"/>
<keyword evidence="2" id="KW-1185">Reference proteome</keyword>
<accession>A0A4Y2Q3W9</accession>
<organism evidence="1 2">
    <name type="scientific">Araneus ventricosus</name>
    <name type="common">Orbweaver spider</name>
    <name type="synonym">Epeira ventricosa</name>
    <dbReference type="NCBI Taxonomy" id="182803"/>
    <lineage>
        <taxon>Eukaryota</taxon>
        <taxon>Metazoa</taxon>
        <taxon>Ecdysozoa</taxon>
        <taxon>Arthropoda</taxon>
        <taxon>Chelicerata</taxon>
        <taxon>Arachnida</taxon>
        <taxon>Araneae</taxon>
        <taxon>Araneomorphae</taxon>
        <taxon>Entelegynae</taxon>
        <taxon>Araneoidea</taxon>
        <taxon>Araneidae</taxon>
        <taxon>Araneus</taxon>
    </lineage>
</organism>